<gene>
    <name evidence="1" type="ORF">QR46_3090</name>
</gene>
<sequence length="1100" mass="123109">MTFCLHGVVDSPICGPCLVDSIQTGRPSATLYGLLTTIEREVNRASEHSPVSDLSCTIQRLCDIMCYITADISRTYGLRFLFCLRGYISFDCLLKVLNMLTERIELDSDTWTISLLITLCLSLPCKGTGTRQPTEMPTKELLRGLPQYTKMIGVYLDNEYNEMLSGVLLLSYILALRISIALLGDHSLIEGYEEPLNQFHGKLQQCIKLCNEVSITDRPMIQGMSRILLCQGTIFTIIPLKEYGRRKRGASGKYIQGQTAKTDKPSAEPDYKQVLNALTVCFSKCCINAIDFSGLCYTSNSSVLHSVYSSLEPFLSEVHDGFNLLQQIVGQHNVTTLSNLFLVCPLHGYVTKGTILRLLSGIVATHGVQYSGNLFNSTPASLRDAFLTELNTMAKLGLLQSEIATASIVVSGIMSSKTSYSAYAACIDYLNEALKYPLTHGTAELLSLPVIVSRDDFPCFISKIKCDSSDSSKTSTCNIKSILIIRHLSGKLKQGRIPSISALVETLITHCSSVFTFDAITWKELNEVIEEVLMLQLAREDWYRLFQFLSPLLHMLFDPETDKESIKDQEVQILKTQMLDNLMKLAAQYWQLKDCPSMGLLASAIESLKLYGRGALNSMDSMLFWIVLSYLVKSKRPFDIVGTVSFILTRIDLLQEESDGATIAQRYLAVLIVVFLGQSRDYQLAETGRNLYSQIWRHLCRIAGQLQSFSCEEEMFLEYSLKHRGLLVQREEGTRQRIQLVCAWFARKKQTRWQIDSSLAIQLCFLDTAQNYRETYPVMDVIFNRYKPEEYLTTLSNLPPIDDKGLCSIVGLSSVSPGFSTAFAGVILCKICYDHLRTVGVMLEIDDNANSLTEIEPSQAALDALERLLKRMNSRQATIGLPGILIVSMQLLAINVSSQSRAIVEAALAKSEEGEFANSENLWLCSALSLLLYINTAHDDLVARTLVFILDEHGSVKSDDDPISALLIIVYHLSRPITIESACEIGAAMGTLLVHMYRWHHAAPKYVMEYLQDIKDQILQNDAIKAMFGRGFIFFPGETVRRFTKLEDKLSWKDVIRGSNEAGCLVIAKKLLFLVLSKQLYNKSKTETTKDSTVLPPALV</sequence>
<dbReference type="EMBL" id="JXTI01000092">
    <property type="protein sequence ID" value="KWX12947.1"/>
    <property type="molecule type" value="Genomic_DNA"/>
</dbReference>
<dbReference type="VEuPathDB" id="GiardiaDB:QR46_3090"/>
<evidence type="ECO:0000313" key="2">
    <source>
        <dbReference type="Proteomes" id="UP000070089"/>
    </source>
</evidence>
<organism evidence="1 2">
    <name type="scientific">Giardia duodenalis assemblage B</name>
    <dbReference type="NCBI Taxonomy" id="1394984"/>
    <lineage>
        <taxon>Eukaryota</taxon>
        <taxon>Metamonada</taxon>
        <taxon>Diplomonadida</taxon>
        <taxon>Hexamitidae</taxon>
        <taxon>Giardiinae</taxon>
        <taxon>Giardia</taxon>
    </lineage>
</organism>
<protein>
    <submittedName>
        <fullName evidence="1">Uncharacterized protein</fullName>
    </submittedName>
</protein>
<reference evidence="1 2" key="1">
    <citation type="journal article" date="2015" name="Mol. Biochem. Parasitol.">
        <title>Identification of polymorphic genes for use in assemblage B genotyping assays through comparative genomics of multiple assemblage B Giardia duodenalis isolates.</title>
        <authorList>
            <person name="Wielinga C."/>
            <person name="Thompson R.C."/>
            <person name="Monis P."/>
            <person name="Ryan U."/>
        </authorList>
    </citation>
    <scope>NUCLEOTIDE SEQUENCE [LARGE SCALE GENOMIC DNA]</scope>
    <source>
        <strain evidence="1 2">BAH15c1</strain>
    </source>
</reference>
<dbReference type="Proteomes" id="UP000070089">
    <property type="component" value="Unassembled WGS sequence"/>
</dbReference>
<comment type="caution">
    <text evidence="1">The sequence shown here is derived from an EMBL/GenBank/DDBJ whole genome shotgun (WGS) entry which is preliminary data.</text>
</comment>
<proteinExistence type="predicted"/>
<name>A0A132NSE1_GIAIN</name>
<accession>A0A132NSE1</accession>
<dbReference type="OrthoDB" id="10254087at2759"/>
<dbReference type="AlphaFoldDB" id="A0A132NSE1"/>
<evidence type="ECO:0000313" key="1">
    <source>
        <dbReference type="EMBL" id="KWX12947.1"/>
    </source>
</evidence>